<name>A0A0D2GCK0_CLAB1</name>
<dbReference type="Proteomes" id="UP000053789">
    <property type="component" value="Unassembled WGS sequence"/>
</dbReference>
<keyword evidence="5" id="KW-1185">Reference proteome</keyword>
<dbReference type="Gene3D" id="1.10.8.10">
    <property type="entry name" value="DNA helicase RuvA subunit, C-terminal domain"/>
    <property type="match status" value="1"/>
</dbReference>
<dbReference type="InterPro" id="IPR003892">
    <property type="entry name" value="CUE"/>
</dbReference>
<dbReference type="GO" id="GO:0005634">
    <property type="term" value="C:nucleus"/>
    <property type="evidence" value="ECO:0007669"/>
    <property type="project" value="TreeGrafter"/>
</dbReference>
<evidence type="ECO:0000256" key="1">
    <source>
        <dbReference type="SAM" id="MobiDB-lite"/>
    </source>
</evidence>
<organism evidence="4 5">
    <name type="scientific">Cladophialophora bantiana (strain ATCC 10958 / CBS 173.52 / CDC B-1940 / NIH 8579)</name>
    <name type="common">Xylohypha bantiana</name>
    <dbReference type="NCBI Taxonomy" id="1442370"/>
    <lineage>
        <taxon>Eukaryota</taxon>
        <taxon>Fungi</taxon>
        <taxon>Dikarya</taxon>
        <taxon>Ascomycota</taxon>
        <taxon>Pezizomycotina</taxon>
        <taxon>Eurotiomycetes</taxon>
        <taxon>Chaetothyriomycetidae</taxon>
        <taxon>Chaetothyriales</taxon>
        <taxon>Herpotrichiellaceae</taxon>
        <taxon>Cladophialophora</taxon>
    </lineage>
</organism>
<feature type="region of interest" description="Disordered" evidence="1">
    <location>
        <begin position="192"/>
        <end position="224"/>
    </location>
</feature>
<dbReference type="SUPFAM" id="SSF160443">
    <property type="entry name" value="SMR domain-like"/>
    <property type="match status" value="1"/>
</dbReference>
<dbReference type="InterPro" id="IPR058864">
    <property type="entry name" value="UBA_10"/>
</dbReference>
<evidence type="ECO:0000313" key="4">
    <source>
        <dbReference type="EMBL" id="KIW96187.1"/>
    </source>
</evidence>
<dbReference type="CDD" id="cd14279">
    <property type="entry name" value="CUE"/>
    <property type="match status" value="1"/>
</dbReference>
<reference evidence="4" key="1">
    <citation type="submission" date="2015-01" db="EMBL/GenBank/DDBJ databases">
        <title>The Genome Sequence of Cladophialophora bantiana CBS 173.52.</title>
        <authorList>
            <consortium name="The Broad Institute Genomics Platform"/>
            <person name="Cuomo C."/>
            <person name="de Hoog S."/>
            <person name="Gorbushina A."/>
            <person name="Stielow B."/>
            <person name="Teixiera M."/>
            <person name="Abouelleil A."/>
            <person name="Chapman S.B."/>
            <person name="Priest M."/>
            <person name="Young S.K."/>
            <person name="Wortman J."/>
            <person name="Nusbaum C."/>
            <person name="Birren B."/>
        </authorList>
    </citation>
    <scope>NUCLEOTIDE SEQUENCE [LARGE SCALE GENOMIC DNA]</scope>
    <source>
        <strain evidence="4">CBS 173.52</strain>
    </source>
</reference>
<dbReference type="InterPro" id="IPR002625">
    <property type="entry name" value="Smr_dom"/>
</dbReference>
<evidence type="ECO:0000313" key="5">
    <source>
        <dbReference type="Proteomes" id="UP000053789"/>
    </source>
</evidence>
<dbReference type="VEuPathDB" id="FungiDB:Z519_03255"/>
<feature type="compositionally biased region" description="Basic residues" evidence="1">
    <location>
        <begin position="194"/>
        <end position="203"/>
    </location>
</feature>
<dbReference type="EMBL" id="KN846983">
    <property type="protein sequence ID" value="KIW96187.1"/>
    <property type="molecule type" value="Genomic_DNA"/>
</dbReference>
<accession>A0A0D2GCK0</accession>
<dbReference type="Gene3D" id="3.30.1370.110">
    <property type="match status" value="1"/>
</dbReference>
<dbReference type="Pfam" id="PF02845">
    <property type="entry name" value="CUE"/>
    <property type="match status" value="1"/>
</dbReference>
<feature type="domain" description="Smr" evidence="2">
    <location>
        <begin position="440"/>
        <end position="529"/>
    </location>
</feature>
<dbReference type="InterPro" id="IPR036063">
    <property type="entry name" value="Smr_dom_sf"/>
</dbReference>
<evidence type="ECO:0008006" key="6">
    <source>
        <dbReference type="Google" id="ProtNLM"/>
    </source>
</evidence>
<dbReference type="InterPro" id="IPR052772">
    <property type="entry name" value="Endo/PolyKinase_Domain-Protein"/>
</dbReference>
<dbReference type="HOGENOM" id="CLU_023589_0_0_1"/>
<dbReference type="OrthoDB" id="443981at2759"/>
<dbReference type="GO" id="GO:0004519">
    <property type="term" value="F:endonuclease activity"/>
    <property type="evidence" value="ECO:0007669"/>
    <property type="project" value="TreeGrafter"/>
</dbReference>
<dbReference type="GO" id="GO:0043130">
    <property type="term" value="F:ubiquitin binding"/>
    <property type="evidence" value="ECO:0007669"/>
    <property type="project" value="InterPro"/>
</dbReference>
<dbReference type="SMART" id="SM00463">
    <property type="entry name" value="SMR"/>
    <property type="match status" value="1"/>
</dbReference>
<protein>
    <recommendedName>
        <fullName evidence="6">Smr domain-containing protein</fullName>
    </recommendedName>
</protein>
<dbReference type="PANTHER" id="PTHR46535">
    <property type="entry name" value="NEDD4-BINDING PROTEIN 2"/>
    <property type="match status" value="1"/>
</dbReference>
<dbReference type="RefSeq" id="XP_016622856.1">
    <property type="nucleotide sequence ID" value="XM_016761006.1"/>
</dbReference>
<dbReference type="GeneID" id="27696183"/>
<feature type="compositionally biased region" description="Low complexity" evidence="1">
    <location>
        <begin position="208"/>
        <end position="223"/>
    </location>
</feature>
<gene>
    <name evidence="4" type="ORF">Z519_03255</name>
</gene>
<dbReference type="Pfam" id="PF26286">
    <property type="entry name" value="UBA_10"/>
    <property type="match status" value="1"/>
</dbReference>
<feature type="domain" description="CUE" evidence="3">
    <location>
        <begin position="123"/>
        <end position="166"/>
    </location>
</feature>
<dbReference type="AlphaFoldDB" id="A0A0D2GCK0"/>
<dbReference type="PROSITE" id="PS51140">
    <property type="entry name" value="CUE"/>
    <property type="match status" value="1"/>
</dbReference>
<dbReference type="InterPro" id="IPR009060">
    <property type="entry name" value="UBA-like_sf"/>
</dbReference>
<dbReference type="PANTHER" id="PTHR46535:SF1">
    <property type="entry name" value="NEDD4-BINDING PROTEIN 2"/>
    <property type="match status" value="1"/>
</dbReference>
<dbReference type="SUPFAM" id="SSF46934">
    <property type="entry name" value="UBA-like"/>
    <property type="match status" value="1"/>
</dbReference>
<evidence type="ECO:0000259" key="2">
    <source>
        <dbReference type="PROSITE" id="PS50828"/>
    </source>
</evidence>
<sequence length="529" mass="57406">MAVIQPRRLAICANFCEALRGQYCPPLDDALFYAIVSDHQLPQDRAALTSVLDRLKATAIEQEDAEFDPSGTGAPVHLREATDTSRSCPEDIFSNDVTSITTGVSDLKWNDSDGLEHDLDNSSIEKKTAWLQHVFPGIPKRELASVLESHGGCLDKAVDELLNLSFLNQGLEEEPEDVPVLKGVDGFAEDVLPRRKGRKKRKPRTNESSRASSASSSPYESESVPTNVWATMSEDVDFICSRTKLQPQVVRSIYHSNGARLASTIRALAITEGMAYTKLPEADPIVDLQIAEFQSQFEHVPKSQMYGLLSLARNIPSAAQELLQAMSVSENAQTPGKLHDAAQYAPLDLTENRAPDRTSTATSAMAKTPYRASAASLRIAASQSFDQAGAAYKRSKSDRLYGGVAAHYSEIGRERIRAAKEAKAAEADLLVAEQSSPTVLDLHGVTVQDAVRIAGTKTQSWWDGLGDAKYAFGGGGPARVGFKIVTGVGTHSKNHAPRIGPAVSKMLMREGWKVEIGHGELLVTGKNRR</sequence>
<evidence type="ECO:0000259" key="3">
    <source>
        <dbReference type="PROSITE" id="PS51140"/>
    </source>
</evidence>
<proteinExistence type="predicted"/>
<dbReference type="PROSITE" id="PS50828">
    <property type="entry name" value="SMR"/>
    <property type="match status" value="1"/>
</dbReference>